<dbReference type="InterPro" id="IPR029052">
    <property type="entry name" value="Metallo-depent_PP-like"/>
</dbReference>
<gene>
    <name evidence="6" type="ORF">HELGO_WM9862</name>
</gene>
<keyword evidence="3 6" id="KW-0378">Hydrolase</keyword>
<dbReference type="GO" id="GO:0000166">
    <property type="term" value="F:nucleotide binding"/>
    <property type="evidence" value="ECO:0007669"/>
    <property type="project" value="UniProtKB-KW"/>
</dbReference>
<dbReference type="Gene3D" id="6.10.140.570">
    <property type="match status" value="1"/>
</dbReference>
<dbReference type="PRINTS" id="PR01607">
    <property type="entry name" value="APYRASEFAMLY"/>
</dbReference>
<protein>
    <submittedName>
        <fullName evidence="6">5'-nucleotidase (EC)</fullName>
        <ecNumber evidence="6">3.1.3.5</ecNumber>
    </submittedName>
</protein>
<dbReference type="GO" id="GO:0008253">
    <property type="term" value="F:5'-nucleotidase activity"/>
    <property type="evidence" value="ECO:0007669"/>
    <property type="project" value="UniProtKB-EC"/>
</dbReference>
<evidence type="ECO:0000313" key="6">
    <source>
        <dbReference type="EMBL" id="CAA6800027.1"/>
    </source>
</evidence>
<dbReference type="SUPFAM" id="SSF56300">
    <property type="entry name" value="Metallo-dependent phosphatases"/>
    <property type="match status" value="1"/>
</dbReference>
<dbReference type="EMBL" id="CACVAU010000001">
    <property type="protein sequence ID" value="CAA6800027.1"/>
    <property type="molecule type" value="Genomic_DNA"/>
</dbReference>
<keyword evidence="2" id="KW-0732">Signal</keyword>
<dbReference type="EC" id="3.1.3.5" evidence="6"/>
<dbReference type="InterPro" id="IPR004843">
    <property type="entry name" value="Calcineurin-like_PHP"/>
</dbReference>
<evidence type="ECO:0000256" key="1">
    <source>
        <dbReference type="ARBA" id="ARBA00022505"/>
    </source>
</evidence>
<keyword evidence="3" id="KW-0547">Nucleotide-binding</keyword>
<dbReference type="InterPro" id="IPR008334">
    <property type="entry name" value="5'-Nucleotdase_C"/>
</dbReference>
<dbReference type="Gene3D" id="3.60.21.10">
    <property type="match status" value="1"/>
</dbReference>
<comment type="similarity">
    <text evidence="3">Belongs to the 5'-nucleotidase family.</text>
</comment>
<dbReference type="GO" id="GO:0009166">
    <property type="term" value="P:nucleotide catabolic process"/>
    <property type="evidence" value="ECO:0007669"/>
    <property type="project" value="InterPro"/>
</dbReference>
<dbReference type="GO" id="GO:0030288">
    <property type="term" value="C:outer membrane-bounded periplasmic space"/>
    <property type="evidence" value="ECO:0007669"/>
    <property type="project" value="TreeGrafter"/>
</dbReference>
<dbReference type="Pfam" id="PF00149">
    <property type="entry name" value="Metallophos"/>
    <property type="match status" value="1"/>
</dbReference>
<dbReference type="NCBIfam" id="TIGR01409">
    <property type="entry name" value="TAT_signal_seq"/>
    <property type="match status" value="1"/>
</dbReference>
<evidence type="ECO:0000256" key="2">
    <source>
        <dbReference type="ARBA" id="ARBA00022729"/>
    </source>
</evidence>
<evidence type="ECO:0000259" key="4">
    <source>
        <dbReference type="Pfam" id="PF00149"/>
    </source>
</evidence>
<dbReference type="Pfam" id="PF02872">
    <property type="entry name" value="5_nucleotid_C"/>
    <property type="match status" value="1"/>
</dbReference>
<evidence type="ECO:0000256" key="3">
    <source>
        <dbReference type="RuleBase" id="RU362119"/>
    </source>
</evidence>
<dbReference type="NCBIfam" id="TIGR04486">
    <property type="entry name" value="thiosulf_SoxB"/>
    <property type="match status" value="1"/>
</dbReference>
<dbReference type="InterPro" id="IPR006179">
    <property type="entry name" value="5_nucleotidase/apyrase"/>
</dbReference>
<organism evidence="6">
    <name type="scientific">uncultured Sulfurovum sp</name>
    <dbReference type="NCBI Taxonomy" id="269237"/>
    <lineage>
        <taxon>Bacteria</taxon>
        <taxon>Pseudomonadati</taxon>
        <taxon>Campylobacterota</taxon>
        <taxon>Epsilonproteobacteria</taxon>
        <taxon>Campylobacterales</taxon>
        <taxon>Sulfurovaceae</taxon>
        <taxon>Sulfurovum</taxon>
        <taxon>environmental samples</taxon>
    </lineage>
</organism>
<reference evidence="6" key="1">
    <citation type="submission" date="2020-01" db="EMBL/GenBank/DDBJ databases">
        <authorList>
            <person name="Meier V. D."/>
            <person name="Meier V D."/>
        </authorList>
    </citation>
    <scope>NUCLEOTIDE SEQUENCE</scope>
    <source>
        <strain evidence="6">HLG_WM_MAG_05</strain>
    </source>
</reference>
<dbReference type="InterPro" id="IPR036907">
    <property type="entry name" value="5'-Nucleotdase_C_sf"/>
</dbReference>
<proteinExistence type="inferred from homology"/>
<dbReference type="PROSITE" id="PS51318">
    <property type="entry name" value="TAT"/>
    <property type="match status" value="1"/>
</dbReference>
<dbReference type="InterPro" id="IPR019546">
    <property type="entry name" value="TAT_signal_bac_arc"/>
</dbReference>
<dbReference type="PANTHER" id="PTHR11575">
    <property type="entry name" value="5'-NUCLEOTIDASE-RELATED"/>
    <property type="match status" value="1"/>
</dbReference>
<sequence>MDISRRDFLQFAGALGLLSATGTNLFAGETAKEKIKQLSFSDIMAFKAKGKATLLHICDMHAHIKPLYWREPSTLISAKNLVGTPGFICGDAFQDYYGTKEGSLEQYFDTHNDFELLAKKFGKMGGVSHMKTLVDHVRKERGEDNVLLLDSGDTWQGTAVALHTKGEAIVDAQNYLGVDVMVGHWEFTYGKERVAELIKQFKGEFISQNVIDNDPFSDDFEELIFPPYSIKEIGGTKIGIIGQSFPFTSTANPKKFTEGWSFALRHETLQEYVDKLRKEEKVDAVVVLSHDGFSVDQELAKKVNGIDFILSGHTHDPSPKPIVINDTVILIAGSHGKYVGRLDIVAEKGKVKDYEFKLIPVASNLIPADKAGDELIAKWYKPYDKELNEVLGTTKNILYKRDTFYSTFDALIGQAIQDKAKSDIVFTPGYRWGTTVLPGDDITKDNVYEMTAITYPEVYTFDLKGDKIAKLMEDIADNVFNANPLLQQGGDMSRLTGASYSITIDEKAGKRISDFMIGGKPIDFKKTYRVSSWGGNLQSAGLNLDKETPAVYEVVSDYIRKKKSIDIPLDSNVKVLDFDCGCPTKGAKCS</sequence>
<dbReference type="Gene3D" id="3.90.780.10">
    <property type="entry name" value="5'-Nucleotidase, C-terminal domain"/>
    <property type="match status" value="1"/>
</dbReference>
<dbReference type="PANTHER" id="PTHR11575:SF42">
    <property type="entry name" value="SULFUR OXIDATION PROTEIN SOXB"/>
    <property type="match status" value="1"/>
</dbReference>
<dbReference type="AlphaFoldDB" id="A0A6S6RTY4"/>
<dbReference type="InterPro" id="IPR041829">
    <property type="entry name" value="SoxB_N"/>
</dbReference>
<keyword evidence="1" id="KW-0500">Molybdenum</keyword>
<dbReference type="InterPro" id="IPR006311">
    <property type="entry name" value="TAT_signal"/>
</dbReference>
<dbReference type="InterPro" id="IPR030998">
    <property type="entry name" value="Thiosulf_SoxB"/>
</dbReference>
<evidence type="ECO:0000259" key="5">
    <source>
        <dbReference type="Pfam" id="PF02872"/>
    </source>
</evidence>
<dbReference type="CDD" id="cd07411">
    <property type="entry name" value="MPP_SoxB_N"/>
    <property type="match status" value="1"/>
</dbReference>
<feature type="domain" description="5'-Nucleotidase C-terminal" evidence="5">
    <location>
        <begin position="403"/>
        <end position="532"/>
    </location>
</feature>
<name>A0A6S6RTY4_9BACT</name>
<feature type="domain" description="Calcineurin-like phosphoesterase" evidence="4">
    <location>
        <begin position="109"/>
        <end position="317"/>
    </location>
</feature>
<dbReference type="SUPFAM" id="SSF55816">
    <property type="entry name" value="5'-nucleotidase (syn. UDP-sugar hydrolase), C-terminal domain"/>
    <property type="match status" value="1"/>
</dbReference>
<accession>A0A6S6RTY4</accession>